<evidence type="ECO:0000313" key="2">
    <source>
        <dbReference type="Proteomes" id="UP000807353"/>
    </source>
</evidence>
<proteinExistence type="predicted"/>
<dbReference type="Proteomes" id="UP000807353">
    <property type="component" value="Unassembled WGS sequence"/>
</dbReference>
<evidence type="ECO:0000313" key="1">
    <source>
        <dbReference type="EMBL" id="KAF9457134.1"/>
    </source>
</evidence>
<feature type="non-terminal residue" evidence="1">
    <location>
        <position position="172"/>
    </location>
</feature>
<sequence length="172" mass="19073">MTRSWAGAEGLGAGWRERYRARKSSLQIQGSNRQLTIGKRKITQRTPLPQYQHDAKHSHDSLVIQSASQHTIPSSLQLICTSRQSYPTWHCHTRTGTCSAGVSRHRMGGRGREEMVVSKGQCCHRSGCIHKNDGLYLKMMCSNITSSSRMGAAANSNEGIRTWARGCSLCVL</sequence>
<keyword evidence="2" id="KW-1185">Reference proteome</keyword>
<dbReference type="EMBL" id="MU150386">
    <property type="protein sequence ID" value="KAF9457134.1"/>
    <property type="molecule type" value="Genomic_DNA"/>
</dbReference>
<protein>
    <submittedName>
        <fullName evidence="1">Uncharacterized protein</fullName>
    </submittedName>
</protein>
<comment type="caution">
    <text evidence="1">The sequence shown here is derived from an EMBL/GenBank/DDBJ whole genome shotgun (WGS) entry which is preliminary data.</text>
</comment>
<name>A0A9P6CDJ5_9AGAR</name>
<reference evidence="1" key="1">
    <citation type="submission" date="2020-11" db="EMBL/GenBank/DDBJ databases">
        <authorList>
            <consortium name="DOE Joint Genome Institute"/>
            <person name="Ahrendt S."/>
            <person name="Riley R."/>
            <person name="Andreopoulos W."/>
            <person name="Labutti K."/>
            <person name="Pangilinan J."/>
            <person name="Ruiz-Duenas F.J."/>
            <person name="Barrasa J.M."/>
            <person name="Sanchez-Garcia M."/>
            <person name="Camarero S."/>
            <person name="Miyauchi S."/>
            <person name="Serrano A."/>
            <person name="Linde D."/>
            <person name="Babiker R."/>
            <person name="Drula E."/>
            <person name="Ayuso-Fernandez I."/>
            <person name="Pacheco R."/>
            <person name="Padilla G."/>
            <person name="Ferreira P."/>
            <person name="Barriuso J."/>
            <person name="Kellner H."/>
            <person name="Castanera R."/>
            <person name="Alfaro M."/>
            <person name="Ramirez L."/>
            <person name="Pisabarro A.G."/>
            <person name="Kuo A."/>
            <person name="Tritt A."/>
            <person name="Lipzen A."/>
            <person name="He G."/>
            <person name="Yan M."/>
            <person name="Ng V."/>
            <person name="Cullen D."/>
            <person name="Martin F."/>
            <person name="Rosso M.-N."/>
            <person name="Henrissat B."/>
            <person name="Hibbett D."/>
            <person name="Martinez A.T."/>
            <person name="Grigoriev I.V."/>
        </authorList>
    </citation>
    <scope>NUCLEOTIDE SEQUENCE</scope>
    <source>
        <strain evidence="1">CBS 247.69</strain>
    </source>
</reference>
<accession>A0A9P6CDJ5</accession>
<organism evidence="1 2">
    <name type="scientific">Collybia nuda</name>
    <dbReference type="NCBI Taxonomy" id="64659"/>
    <lineage>
        <taxon>Eukaryota</taxon>
        <taxon>Fungi</taxon>
        <taxon>Dikarya</taxon>
        <taxon>Basidiomycota</taxon>
        <taxon>Agaricomycotina</taxon>
        <taxon>Agaricomycetes</taxon>
        <taxon>Agaricomycetidae</taxon>
        <taxon>Agaricales</taxon>
        <taxon>Tricholomatineae</taxon>
        <taxon>Clitocybaceae</taxon>
        <taxon>Collybia</taxon>
    </lineage>
</organism>
<dbReference type="AlphaFoldDB" id="A0A9P6CDJ5"/>
<gene>
    <name evidence="1" type="ORF">BDZ94DRAFT_1274047</name>
</gene>